<comment type="caution">
    <text evidence="1">The sequence shown here is derived from an EMBL/GenBank/DDBJ whole genome shotgun (WGS) entry which is preliminary data.</text>
</comment>
<dbReference type="AlphaFoldDB" id="A0A0V1M956"/>
<gene>
    <name evidence="1" type="ORF">T10_10449</name>
</gene>
<protein>
    <submittedName>
        <fullName evidence="1">Uncharacterized protein</fullName>
    </submittedName>
</protein>
<evidence type="ECO:0000313" key="1">
    <source>
        <dbReference type="EMBL" id="KRZ68188.1"/>
    </source>
</evidence>
<sequence length="127" mass="15372">MHLALHTENVYKVLFTFKYKREWDNRRKNQEHITNYVGINWIQFTILIAKSLIRKLQSNRPIREKQMSYPWLIFHLKISARSQSAYILKCGCVFCPSQCFCYDNMKQITNGVKQNKRRQEFSYNEIT</sequence>
<name>A0A0V1M956_9BILA</name>
<reference evidence="1 2" key="1">
    <citation type="submission" date="2015-01" db="EMBL/GenBank/DDBJ databases">
        <title>Evolution of Trichinella species and genotypes.</title>
        <authorList>
            <person name="Korhonen P.K."/>
            <person name="Edoardo P."/>
            <person name="Giuseppe L.R."/>
            <person name="Gasser R.B."/>
        </authorList>
    </citation>
    <scope>NUCLEOTIDE SEQUENCE [LARGE SCALE GENOMIC DNA]</scope>
    <source>
        <strain evidence="1">ISS1980</strain>
    </source>
</reference>
<dbReference type="Proteomes" id="UP000054843">
    <property type="component" value="Unassembled WGS sequence"/>
</dbReference>
<keyword evidence="2" id="KW-1185">Reference proteome</keyword>
<organism evidence="1 2">
    <name type="scientific">Trichinella papuae</name>
    <dbReference type="NCBI Taxonomy" id="268474"/>
    <lineage>
        <taxon>Eukaryota</taxon>
        <taxon>Metazoa</taxon>
        <taxon>Ecdysozoa</taxon>
        <taxon>Nematoda</taxon>
        <taxon>Enoplea</taxon>
        <taxon>Dorylaimia</taxon>
        <taxon>Trichinellida</taxon>
        <taxon>Trichinellidae</taxon>
        <taxon>Trichinella</taxon>
    </lineage>
</organism>
<proteinExistence type="predicted"/>
<evidence type="ECO:0000313" key="2">
    <source>
        <dbReference type="Proteomes" id="UP000054843"/>
    </source>
</evidence>
<accession>A0A0V1M956</accession>
<dbReference type="EMBL" id="JYDO01000172">
    <property type="protein sequence ID" value="KRZ68188.1"/>
    <property type="molecule type" value="Genomic_DNA"/>
</dbReference>